<dbReference type="Proteomes" id="UP000561271">
    <property type="component" value="Unassembled WGS sequence"/>
</dbReference>
<gene>
    <name evidence="1" type="ORF">HKBW3S44_01216</name>
</gene>
<organism evidence="1">
    <name type="scientific">Candidatus Hakubella thermalkaliphila</name>
    <dbReference type="NCBI Taxonomy" id="2754717"/>
    <lineage>
        <taxon>Bacteria</taxon>
        <taxon>Bacillati</taxon>
        <taxon>Actinomycetota</taxon>
        <taxon>Actinomycetota incertae sedis</taxon>
        <taxon>Candidatus Hakubellales</taxon>
        <taxon>Candidatus Hakubellaceae</taxon>
        <taxon>Candidatus Hakubella</taxon>
    </lineage>
</organism>
<sequence length="35" mass="4045">KKSYLKKLIINTVDGHDSNAMLAEEFGRQFCRCLD</sequence>
<name>A0A6V8PYW8_9ACTN</name>
<accession>A0A6V8PYW8</accession>
<reference evidence="1" key="1">
    <citation type="journal article" date="2020" name="Front. Microbiol.">
        <title>Single-cell genomics of novel Actinobacteria with the Wood-Ljungdahl pathway discovered in a serpentinizing system.</title>
        <authorList>
            <person name="Merino N."/>
            <person name="Kawai M."/>
            <person name="Boyd E.S."/>
            <person name="Colman D.R."/>
            <person name="McGlynn S.E."/>
            <person name="Nealson K.H."/>
            <person name="Kurokawa K."/>
            <person name="Hongoh Y."/>
        </authorList>
    </citation>
    <scope>NUCLEOTIDE SEQUENCE [LARGE SCALE GENOMIC DNA]</scope>
    <source>
        <strain evidence="1">S44</strain>
    </source>
</reference>
<dbReference type="AlphaFoldDB" id="A0A6V8PYW8"/>
<proteinExistence type="predicted"/>
<evidence type="ECO:0000313" key="1">
    <source>
        <dbReference type="EMBL" id="GFP37537.1"/>
    </source>
</evidence>
<dbReference type="EMBL" id="BLSC01000105">
    <property type="protein sequence ID" value="GFP37537.1"/>
    <property type="molecule type" value="Genomic_DNA"/>
</dbReference>
<comment type="caution">
    <text evidence="1">The sequence shown here is derived from an EMBL/GenBank/DDBJ whole genome shotgun (WGS) entry which is preliminary data.</text>
</comment>
<feature type="non-terminal residue" evidence="1">
    <location>
        <position position="1"/>
    </location>
</feature>
<protein>
    <submittedName>
        <fullName evidence="1">Uncharacterized protein</fullName>
    </submittedName>
</protein>